<reference evidence="1" key="1">
    <citation type="submission" date="2020-08" db="EMBL/GenBank/DDBJ databases">
        <title>Multicomponent nature underlies the extraordinary mechanical properties of spider dragline silk.</title>
        <authorList>
            <person name="Kono N."/>
            <person name="Nakamura H."/>
            <person name="Mori M."/>
            <person name="Yoshida Y."/>
            <person name="Ohtoshi R."/>
            <person name="Malay A.D."/>
            <person name="Moran D.A.P."/>
            <person name="Tomita M."/>
            <person name="Numata K."/>
            <person name="Arakawa K."/>
        </authorList>
    </citation>
    <scope>NUCLEOTIDE SEQUENCE</scope>
</reference>
<keyword evidence="2" id="KW-1185">Reference proteome</keyword>
<gene>
    <name evidence="1" type="ORF">NPIL_425821</name>
</gene>
<dbReference type="EMBL" id="BMAW01071291">
    <property type="protein sequence ID" value="GFT77369.1"/>
    <property type="molecule type" value="Genomic_DNA"/>
</dbReference>
<dbReference type="Proteomes" id="UP000887013">
    <property type="component" value="Unassembled WGS sequence"/>
</dbReference>
<dbReference type="AlphaFoldDB" id="A0A8X6PRF5"/>
<name>A0A8X6PRF5_NEPPI</name>
<sequence>MDMAVNSSSEEVSDVSVVNLCEINLEEAYNRIEFLNDAKSCEMYCDQLERLIYNYTRNNNDDSIDLKLISETLQIIIRCARKSNKFLSDELKSYLQQILENVKQPTMAPPSSYQK</sequence>
<comment type="caution">
    <text evidence="1">The sequence shown here is derived from an EMBL/GenBank/DDBJ whole genome shotgun (WGS) entry which is preliminary data.</text>
</comment>
<evidence type="ECO:0000313" key="2">
    <source>
        <dbReference type="Proteomes" id="UP000887013"/>
    </source>
</evidence>
<proteinExistence type="predicted"/>
<accession>A0A8X6PRF5</accession>
<organism evidence="1 2">
    <name type="scientific">Nephila pilipes</name>
    <name type="common">Giant wood spider</name>
    <name type="synonym">Nephila maculata</name>
    <dbReference type="NCBI Taxonomy" id="299642"/>
    <lineage>
        <taxon>Eukaryota</taxon>
        <taxon>Metazoa</taxon>
        <taxon>Ecdysozoa</taxon>
        <taxon>Arthropoda</taxon>
        <taxon>Chelicerata</taxon>
        <taxon>Arachnida</taxon>
        <taxon>Araneae</taxon>
        <taxon>Araneomorphae</taxon>
        <taxon>Entelegynae</taxon>
        <taxon>Araneoidea</taxon>
        <taxon>Nephilidae</taxon>
        <taxon>Nephila</taxon>
    </lineage>
</organism>
<protein>
    <submittedName>
        <fullName evidence="1">Uncharacterized protein</fullName>
    </submittedName>
</protein>
<evidence type="ECO:0000313" key="1">
    <source>
        <dbReference type="EMBL" id="GFT77369.1"/>
    </source>
</evidence>